<comment type="similarity">
    <text evidence="3 9">Belongs to the Deltex family.</text>
</comment>
<dbReference type="GO" id="GO:0008270">
    <property type="term" value="F:zinc ion binding"/>
    <property type="evidence" value="ECO:0007669"/>
    <property type="project" value="UniProtKB-KW"/>
</dbReference>
<comment type="subcellular location">
    <subcellularLocation>
        <location evidence="9">Cytoplasm</location>
    </subcellularLocation>
</comment>
<dbReference type="PANTHER" id="PTHR12622">
    <property type="entry name" value="DELTEX-RELATED"/>
    <property type="match status" value="1"/>
</dbReference>
<dbReference type="Pfam" id="PF13639">
    <property type="entry name" value="zf-RING_2"/>
    <property type="match status" value="1"/>
</dbReference>
<evidence type="ECO:0000256" key="8">
    <source>
        <dbReference type="PROSITE-ProRule" id="PRU00175"/>
    </source>
</evidence>
<evidence type="ECO:0000256" key="1">
    <source>
        <dbReference type="ARBA" id="ARBA00000900"/>
    </source>
</evidence>
<proteinExistence type="inferred from homology"/>
<feature type="compositionally biased region" description="Polar residues" evidence="10">
    <location>
        <begin position="218"/>
        <end position="245"/>
    </location>
</feature>
<keyword evidence="9" id="KW-0963">Cytoplasm</keyword>
<dbReference type="SMART" id="SM00184">
    <property type="entry name" value="RING"/>
    <property type="match status" value="1"/>
</dbReference>
<keyword evidence="13" id="KW-1185">Reference proteome</keyword>
<dbReference type="InterPro" id="IPR017907">
    <property type="entry name" value="Znf_RING_CS"/>
</dbReference>
<dbReference type="STRING" id="144197.ENSSPAP00000016090"/>
<dbReference type="GeneTree" id="ENSGT00940000154578"/>
<feature type="domain" description="RING-type" evidence="11">
    <location>
        <begin position="254"/>
        <end position="293"/>
    </location>
</feature>
<dbReference type="RefSeq" id="XP_008281739.1">
    <property type="nucleotide sequence ID" value="XM_008283517.1"/>
</dbReference>
<evidence type="ECO:0000256" key="3">
    <source>
        <dbReference type="ARBA" id="ARBA00009413"/>
    </source>
</evidence>
<dbReference type="Gene3D" id="3.30.40.10">
    <property type="entry name" value="Zinc/RING finger domain, C3HC4 (zinc finger)"/>
    <property type="match status" value="1"/>
</dbReference>
<dbReference type="GeneID" id="103358517"/>
<name>A0A3B5A5R8_9TELE</name>
<protein>
    <recommendedName>
        <fullName evidence="9">E3 ubiquitin-protein ligase</fullName>
        <ecNumber evidence="9">2.3.2.27</ecNumber>
    </recommendedName>
</protein>
<evidence type="ECO:0000256" key="7">
    <source>
        <dbReference type="ARBA" id="ARBA00022833"/>
    </source>
</evidence>
<dbReference type="InterPro" id="IPR039399">
    <property type="entry name" value="Deltex_C_sf"/>
</dbReference>
<dbReference type="Gene3D" id="3.30.390.130">
    <property type="match status" value="1"/>
</dbReference>
<dbReference type="AlphaFoldDB" id="A0A3B5A5R8"/>
<dbReference type="GO" id="GO:0005737">
    <property type="term" value="C:cytoplasm"/>
    <property type="evidence" value="ECO:0007669"/>
    <property type="project" value="UniProtKB-SubCell"/>
</dbReference>
<evidence type="ECO:0000256" key="5">
    <source>
        <dbReference type="ARBA" id="ARBA00022723"/>
    </source>
</evidence>
<comment type="pathway">
    <text evidence="2 9">Protein modification; protein ubiquitination.</text>
</comment>
<dbReference type="UniPathway" id="UPA00143"/>
<comment type="catalytic activity">
    <reaction evidence="1 9">
        <text>S-ubiquitinyl-[E2 ubiquitin-conjugating enzyme]-L-cysteine + [acceptor protein]-L-lysine = [E2 ubiquitin-conjugating enzyme]-L-cysteine + N(6)-ubiquitinyl-[acceptor protein]-L-lysine.</text>
        <dbReference type="EC" id="2.3.2.27"/>
    </reaction>
</comment>
<dbReference type="Proteomes" id="UP000694891">
    <property type="component" value="Unplaced"/>
</dbReference>
<reference evidence="12" key="1">
    <citation type="submission" date="2023-09" db="UniProtKB">
        <authorList>
            <consortium name="Ensembl"/>
        </authorList>
    </citation>
    <scope>IDENTIFICATION</scope>
</reference>
<dbReference type="InterPro" id="IPR001841">
    <property type="entry name" value="Znf_RING"/>
</dbReference>
<dbReference type="EC" id="2.3.2.27" evidence="9"/>
<evidence type="ECO:0000256" key="6">
    <source>
        <dbReference type="ARBA" id="ARBA00022771"/>
    </source>
</evidence>
<keyword evidence="7 9" id="KW-0862">Zinc</keyword>
<dbReference type="SUPFAM" id="SSF57850">
    <property type="entry name" value="RING/U-box"/>
    <property type="match status" value="1"/>
</dbReference>
<dbReference type="GO" id="GO:0061630">
    <property type="term" value="F:ubiquitin protein ligase activity"/>
    <property type="evidence" value="ECO:0007669"/>
    <property type="project" value="UniProtKB-UniRule"/>
</dbReference>
<dbReference type="PROSITE" id="PS50089">
    <property type="entry name" value="ZF_RING_2"/>
    <property type="match status" value="1"/>
</dbReference>
<dbReference type="PROSITE" id="PS00518">
    <property type="entry name" value="ZF_RING_1"/>
    <property type="match status" value="1"/>
</dbReference>
<evidence type="ECO:0000313" key="12">
    <source>
        <dbReference type="Ensembl" id="ENSSPAP00000016090.1"/>
    </source>
</evidence>
<dbReference type="Ensembl" id="ENSSPAT00000016350.1">
    <property type="protein sequence ID" value="ENSSPAP00000016090.1"/>
    <property type="gene ID" value="ENSSPAG00000012137.1"/>
</dbReference>
<gene>
    <name evidence="14" type="primary">LOC103358517</name>
</gene>
<keyword evidence="6 8" id="KW-0863">Zinc-finger</keyword>
<organism evidence="12">
    <name type="scientific">Stegastes partitus</name>
    <name type="common">bicolor damselfish</name>
    <dbReference type="NCBI Taxonomy" id="144197"/>
    <lineage>
        <taxon>Eukaryota</taxon>
        <taxon>Metazoa</taxon>
        <taxon>Chordata</taxon>
        <taxon>Craniata</taxon>
        <taxon>Vertebrata</taxon>
        <taxon>Euteleostomi</taxon>
        <taxon>Actinopterygii</taxon>
        <taxon>Neopterygii</taxon>
        <taxon>Teleostei</taxon>
        <taxon>Neoteleostei</taxon>
        <taxon>Acanthomorphata</taxon>
        <taxon>Ovalentaria</taxon>
        <taxon>Pomacentridae</taxon>
        <taxon>Stegastes</taxon>
    </lineage>
</organism>
<dbReference type="InterPro" id="IPR039396">
    <property type="entry name" value="Deltex_C"/>
</dbReference>
<evidence type="ECO:0000256" key="10">
    <source>
        <dbReference type="SAM" id="MobiDB-lite"/>
    </source>
</evidence>
<dbReference type="CDD" id="cd09633">
    <property type="entry name" value="Deltex_C"/>
    <property type="match status" value="1"/>
</dbReference>
<evidence type="ECO:0000259" key="11">
    <source>
        <dbReference type="PROSITE" id="PS50089"/>
    </source>
</evidence>
<evidence type="ECO:0000256" key="9">
    <source>
        <dbReference type="RuleBase" id="RU367105"/>
    </source>
</evidence>
<feature type="region of interest" description="Disordered" evidence="10">
    <location>
        <begin position="218"/>
        <end position="250"/>
    </location>
</feature>
<evidence type="ECO:0000313" key="13">
    <source>
        <dbReference type="Proteomes" id="UP000694891"/>
    </source>
</evidence>
<reference evidence="14" key="2">
    <citation type="submission" date="2025-04" db="UniProtKB">
        <authorList>
            <consortium name="RefSeq"/>
        </authorList>
    </citation>
    <scope>IDENTIFICATION</scope>
</reference>
<keyword evidence="4 9" id="KW-0808">Transferase</keyword>
<dbReference type="GO" id="GO:0007219">
    <property type="term" value="P:Notch signaling pathway"/>
    <property type="evidence" value="ECO:0007669"/>
    <property type="project" value="InterPro"/>
</dbReference>
<dbReference type="GO" id="GO:0016567">
    <property type="term" value="P:protein ubiquitination"/>
    <property type="evidence" value="ECO:0007669"/>
    <property type="project" value="UniProtKB-UniRule"/>
</dbReference>
<dbReference type="CDD" id="cd16506">
    <property type="entry name" value="RING-HC_DTX3-like"/>
    <property type="match status" value="1"/>
</dbReference>
<evidence type="ECO:0000256" key="4">
    <source>
        <dbReference type="ARBA" id="ARBA00022679"/>
    </source>
</evidence>
<dbReference type="InterPro" id="IPR013083">
    <property type="entry name" value="Znf_RING/FYVE/PHD"/>
</dbReference>
<keyword evidence="5 9" id="KW-0479">Metal-binding</keyword>
<sequence>MEFIKDVTIIITEGNHEDPKRLKEILNSYKNEKKDGRYKVSGSFEQLENLVATLSPARHQSSFATHGRTFRQDNHVSAHAKHLDVSGVVMDYISQKCADKLKKIQGDRFLIETQPDLRAVHSRPSSSVQVTFRPRHGSFCPPDGPHYDFVKQRFITLYQRTAADLQVTSIRLSSHDYTELQRKFPHLLFKPSPRKYEVTAMGPFAHIAKLKEFLSQNTQSSSKSPVNKGSEDTPSSRTLGLSPTCSADPEEETCPICMESILAKEKKTLRCKHSFCKDCLKRAFDYKPVCPTCGEIYGVLKGTQPDGGTMNVTQNSSSLLGYEKYGTIIIDYYIPSGIQQEEHPNPGQPYEGVSRRAYLPDSSKGRMILDLLRRAFDQRLIFTIGRSTTSGRNNMVTWNDIHHKTSTHGGPTHYGYPDPDYLSRVRDELKVKGIE</sequence>
<accession>A0A3B5A5R8</accession>
<dbReference type="Pfam" id="PF18102">
    <property type="entry name" value="DTC"/>
    <property type="match status" value="1"/>
</dbReference>
<evidence type="ECO:0000313" key="14">
    <source>
        <dbReference type="RefSeq" id="XP_008281739.1"/>
    </source>
</evidence>
<dbReference type="InterPro" id="IPR039398">
    <property type="entry name" value="Deltex_fam"/>
</dbReference>
<evidence type="ECO:0000256" key="2">
    <source>
        <dbReference type="ARBA" id="ARBA00004906"/>
    </source>
</evidence>
<dbReference type="OrthoDB" id="527344at2759"/>